<dbReference type="PANTHER" id="PTHR15591">
    <property type="entry name" value="RUN AND SH3 DOMAIN CONTAINING"/>
    <property type="match status" value="1"/>
</dbReference>
<dbReference type="Proteomes" id="UP001177023">
    <property type="component" value="Unassembled WGS sequence"/>
</dbReference>
<feature type="domain" description="RUN" evidence="3">
    <location>
        <begin position="346"/>
        <end position="532"/>
    </location>
</feature>
<evidence type="ECO:0000256" key="2">
    <source>
        <dbReference type="SAM" id="MobiDB-lite"/>
    </source>
</evidence>
<dbReference type="SMART" id="SM00593">
    <property type="entry name" value="RUN"/>
    <property type="match status" value="1"/>
</dbReference>
<dbReference type="AlphaFoldDB" id="A0AA36G712"/>
<keyword evidence="1" id="KW-0175">Coiled coil</keyword>
<proteinExistence type="predicted"/>
<evidence type="ECO:0000259" key="3">
    <source>
        <dbReference type="PROSITE" id="PS50826"/>
    </source>
</evidence>
<evidence type="ECO:0000256" key="1">
    <source>
        <dbReference type="SAM" id="Coils"/>
    </source>
</evidence>
<accession>A0AA36G712</accession>
<reference evidence="4" key="1">
    <citation type="submission" date="2023-06" db="EMBL/GenBank/DDBJ databases">
        <authorList>
            <person name="Delattre M."/>
        </authorList>
    </citation>
    <scope>NUCLEOTIDE SEQUENCE</scope>
    <source>
        <strain evidence="4">AF72</strain>
    </source>
</reference>
<feature type="region of interest" description="Disordered" evidence="2">
    <location>
        <begin position="239"/>
        <end position="265"/>
    </location>
</feature>
<dbReference type="InterPro" id="IPR047343">
    <property type="entry name" value="RUSC1_2"/>
</dbReference>
<dbReference type="Gene3D" id="1.20.58.900">
    <property type="match status" value="1"/>
</dbReference>
<dbReference type="InterPro" id="IPR058732">
    <property type="entry name" value="RUNDC1_M"/>
</dbReference>
<dbReference type="InterPro" id="IPR004012">
    <property type="entry name" value="Run_dom"/>
</dbReference>
<dbReference type="PROSITE" id="PS50826">
    <property type="entry name" value="RUN"/>
    <property type="match status" value="1"/>
</dbReference>
<comment type="caution">
    <text evidence="4">The sequence shown here is derived from an EMBL/GenBank/DDBJ whole genome shotgun (WGS) entry which is preliminary data.</text>
</comment>
<evidence type="ECO:0000313" key="5">
    <source>
        <dbReference type="Proteomes" id="UP001177023"/>
    </source>
</evidence>
<protein>
    <recommendedName>
        <fullName evidence="3">RUN domain-containing protein</fullName>
    </recommendedName>
</protein>
<gene>
    <name evidence="4" type="ORF">MSPICULIGERA_LOCUS13360</name>
</gene>
<dbReference type="CDD" id="cd17683">
    <property type="entry name" value="RUN_RUNDC1"/>
    <property type="match status" value="1"/>
</dbReference>
<sequence>MMQEASDGDFSENEFKAAFSSPRFNRARLISTETNDDPFYEAEWQSASVQDEGRLMELEEEQERLNNSLFSLSSQFAQVQFRLKQITEAGPEDKERLLKELHEFAFRGCADLSELKRMRSESVDDEEIRTKQKERQRQLVNQLREQIEDLEKMDYESGEGQIPSNMVIQKQKAVLQRLQEKINLNLHVDSMSESDLMKQVEDAIKELVNPFKEKEQLMEQLQTQIVDLERFVNYLQREAAQPDSPTKAIGSSNPPNDKKKSQGSGLTSWIGWSSKKFQKNQLKATPKGNHYGDERARLQLAVDATQEVLRKYTLLDFDNDSGVSSSCGRTSTDTLCDEVFVKSEEEVTTVVRKQLCPALRALLEHGLLDEAAKGPSFSAGIGCINARAHPGVSNKTKPLHHIWDVILFFYDLKNGRDAADAPVRHLSQSFALENVAGRTVTSKQALIGAIESIINSHARLRRSYDAQWKAFVSAALNERRLPAWLRIIFRTRQVVDSCFHPWSYVARTGCEELYTLLESLHPYNVTLPVDLAVRPFTQIKEAF</sequence>
<dbReference type="SUPFAM" id="SSF140741">
    <property type="entry name" value="RUN domain-like"/>
    <property type="match status" value="1"/>
</dbReference>
<keyword evidence="5" id="KW-1185">Reference proteome</keyword>
<dbReference type="EMBL" id="CATQJA010002635">
    <property type="protein sequence ID" value="CAJ0575043.1"/>
    <property type="molecule type" value="Genomic_DNA"/>
</dbReference>
<feature type="non-terminal residue" evidence="4">
    <location>
        <position position="543"/>
    </location>
</feature>
<name>A0AA36G712_9BILA</name>
<dbReference type="InterPro" id="IPR037213">
    <property type="entry name" value="Run_dom_sf"/>
</dbReference>
<organism evidence="4 5">
    <name type="scientific">Mesorhabditis spiculigera</name>
    <dbReference type="NCBI Taxonomy" id="96644"/>
    <lineage>
        <taxon>Eukaryota</taxon>
        <taxon>Metazoa</taxon>
        <taxon>Ecdysozoa</taxon>
        <taxon>Nematoda</taxon>
        <taxon>Chromadorea</taxon>
        <taxon>Rhabditida</taxon>
        <taxon>Rhabditina</taxon>
        <taxon>Rhabditomorpha</taxon>
        <taxon>Rhabditoidea</taxon>
        <taxon>Rhabditidae</taxon>
        <taxon>Mesorhabditinae</taxon>
        <taxon>Mesorhabditis</taxon>
    </lineage>
</organism>
<evidence type="ECO:0000313" key="4">
    <source>
        <dbReference type="EMBL" id="CAJ0575043.1"/>
    </source>
</evidence>
<feature type="coiled-coil region" evidence="1">
    <location>
        <begin position="211"/>
        <end position="238"/>
    </location>
</feature>
<dbReference type="PANTHER" id="PTHR15591:SF19">
    <property type="entry name" value="RUN DOMAIN-CONTAINING PROTEIN 1 ISOFORM X1"/>
    <property type="match status" value="1"/>
</dbReference>
<dbReference type="Pfam" id="PF26030">
    <property type="entry name" value="RUNDC1"/>
    <property type="match status" value="1"/>
</dbReference>
<feature type="coiled-coil region" evidence="1">
    <location>
        <begin position="48"/>
        <end position="75"/>
    </location>
</feature>
<dbReference type="Pfam" id="PF02759">
    <property type="entry name" value="RUN"/>
    <property type="match status" value="1"/>
</dbReference>